<dbReference type="InterPro" id="IPR013786">
    <property type="entry name" value="AcylCoA_DH/ox_N"/>
</dbReference>
<dbReference type="GO" id="GO:0033539">
    <property type="term" value="P:fatty acid beta-oxidation using acyl-CoA dehydrogenase"/>
    <property type="evidence" value="ECO:0007669"/>
    <property type="project" value="TreeGrafter"/>
</dbReference>
<evidence type="ECO:0000259" key="10">
    <source>
        <dbReference type="Pfam" id="PF02770"/>
    </source>
</evidence>
<proteinExistence type="inferred from homology"/>
<dbReference type="EMBL" id="AQPW01000001">
    <property type="protein sequence ID" value="EON34618.1"/>
    <property type="molecule type" value="Genomic_DNA"/>
</dbReference>
<comment type="caution">
    <text evidence="12">The sequence shown here is derived from an EMBL/GenBank/DDBJ whole genome shotgun (WGS) entry which is preliminary data.</text>
</comment>
<feature type="domain" description="Acyl-CoA oxidase/dehydrogenase middle" evidence="10">
    <location>
        <begin position="173"/>
        <end position="265"/>
    </location>
</feature>
<name>R7YF46_9ACTN</name>
<keyword evidence="3 7" id="KW-0285">Flavoprotein</keyword>
<reference evidence="12 13" key="1">
    <citation type="journal article" date="2013" name="Genome Announc.">
        <title>Draft Genome Sequence of a Benzothiophene-Desulfurizing Bacterium, Gordona terrae Strain C-6.</title>
        <authorList>
            <person name="Wang W."/>
            <person name="Ma T."/>
            <person name="Ren Y."/>
            <person name="Li G."/>
        </authorList>
    </citation>
    <scope>NUCLEOTIDE SEQUENCE [LARGE SCALE GENOMIC DNA]</scope>
    <source>
        <strain evidence="12 13">C-6</strain>
    </source>
</reference>
<dbReference type="Gene3D" id="2.40.110.10">
    <property type="entry name" value="Butyryl-CoA Dehydrogenase, subunit A, domain 2"/>
    <property type="match status" value="1"/>
</dbReference>
<dbReference type="Pfam" id="PF02771">
    <property type="entry name" value="Acyl-CoA_dh_N"/>
    <property type="match status" value="1"/>
</dbReference>
<dbReference type="SUPFAM" id="SSF47203">
    <property type="entry name" value="Acyl-CoA dehydrogenase C-terminal domain-like"/>
    <property type="match status" value="1"/>
</dbReference>
<accession>R7YF46</accession>
<evidence type="ECO:0000259" key="11">
    <source>
        <dbReference type="Pfam" id="PF02771"/>
    </source>
</evidence>
<sequence length="431" mass="46586">MFRGAARTGSRTTRALRRPDPADARRAETDRRRITDRTQSRQENTMPIANPIWETPERLELRSTVRRFVDKHILPHQDDWERDGAIPRELHVEAAKLGLFGLGVPEEVGGSGGDLIDSTILGEELHYAGAAGGVFASLFTHGIALPHLIAAGDPDQIDLWVRPTLAGEKIGSLAITEPGGGSDVGHLTTKAERDGDEYVVNGSKTYITSAVRADFVVVAVRTGGPGAGGVSLLVVEKGTPGFSVTRKLDKMGWRSSDTAELSFVDARVPVGNLVGPENSGFAQIATAFVTERSGLAVQAYASAQRCLDLTLQWARDRETFGKPIIARQSVQDTLIEMARRIDIARTYTRALVERKVSSTDDLIAEVCFAKNTAVEAGEWVANKAVQLHGGLGYMTGTEVERQYRDMRIIGIGGGTTEILNGLAAKRLGYQA</sequence>
<keyword evidence="5 7" id="KW-0560">Oxidoreductase</keyword>
<dbReference type="InterPro" id="IPR009075">
    <property type="entry name" value="AcylCo_DH/oxidase_C"/>
</dbReference>
<feature type="compositionally biased region" description="Low complexity" evidence="8">
    <location>
        <begin position="1"/>
        <end position="13"/>
    </location>
</feature>
<comment type="catalytic activity">
    <reaction evidence="6">
        <text>a 2,3-saturated acyl-CoA + A = a 2,3-dehydroacyl-CoA + AH2</text>
        <dbReference type="Rhea" id="RHEA:48608"/>
        <dbReference type="ChEBI" id="CHEBI:13193"/>
        <dbReference type="ChEBI" id="CHEBI:17499"/>
        <dbReference type="ChEBI" id="CHEBI:60015"/>
        <dbReference type="ChEBI" id="CHEBI:65111"/>
    </reaction>
</comment>
<dbReference type="GO" id="GO:0005737">
    <property type="term" value="C:cytoplasm"/>
    <property type="evidence" value="ECO:0007669"/>
    <property type="project" value="TreeGrafter"/>
</dbReference>
<evidence type="ECO:0000256" key="7">
    <source>
        <dbReference type="RuleBase" id="RU362125"/>
    </source>
</evidence>
<gene>
    <name evidence="12" type="ORF">GTC6_00145</name>
</gene>
<evidence type="ECO:0000256" key="4">
    <source>
        <dbReference type="ARBA" id="ARBA00022827"/>
    </source>
</evidence>
<dbReference type="PANTHER" id="PTHR48083">
    <property type="entry name" value="MEDIUM-CHAIN SPECIFIC ACYL-COA DEHYDROGENASE, MITOCHONDRIAL-RELATED"/>
    <property type="match status" value="1"/>
</dbReference>
<dbReference type="AlphaFoldDB" id="R7YF46"/>
<evidence type="ECO:0000256" key="6">
    <source>
        <dbReference type="ARBA" id="ARBA00052546"/>
    </source>
</evidence>
<feature type="compositionally biased region" description="Basic and acidic residues" evidence="8">
    <location>
        <begin position="17"/>
        <end position="40"/>
    </location>
</feature>
<dbReference type="Pfam" id="PF02770">
    <property type="entry name" value="Acyl-CoA_dh_M"/>
    <property type="match status" value="1"/>
</dbReference>
<dbReference type="SUPFAM" id="SSF56645">
    <property type="entry name" value="Acyl-CoA dehydrogenase NM domain-like"/>
    <property type="match status" value="1"/>
</dbReference>
<evidence type="ECO:0000256" key="1">
    <source>
        <dbReference type="ARBA" id="ARBA00001974"/>
    </source>
</evidence>
<dbReference type="Gene3D" id="1.10.540.10">
    <property type="entry name" value="Acyl-CoA dehydrogenase/oxidase, N-terminal domain"/>
    <property type="match status" value="1"/>
</dbReference>
<protein>
    <submittedName>
        <fullName evidence="12">Acyl-CoA dehydrogenase</fullName>
    </submittedName>
</protein>
<dbReference type="InterPro" id="IPR036250">
    <property type="entry name" value="AcylCo_DH-like_C"/>
</dbReference>
<dbReference type="PATRIC" id="fig|1316928.3.peg.29"/>
<dbReference type="Gene3D" id="1.20.140.10">
    <property type="entry name" value="Butyryl-CoA Dehydrogenase, subunit A, domain 3"/>
    <property type="match status" value="1"/>
</dbReference>
<evidence type="ECO:0000313" key="12">
    <source>
        <dbReference type="EMBL" id="EON34618.1"/>
    </source>
</evidence>
<evidence type="ECO:0000256" key="2">
    <source>
        <dbReference type="ARBA" id="ARBA00009347"/>
    </source>
</evidence>
<evidence type="ECO:0000256" key="3">
    <source>
        <dbReference type="ARBA" id="ARBA00022630"/>
    </source>
</evidence>
<dbReference type="InterPro" id="IPR046373">
    <property type="entry name" value="Acyl-CoA_Oxase/DH_mid-dom_sf"/>
</dbReference>
<comment type="cofactor">
    <cofactor evidence="1 7">
        <name>FAD</name>
        <dbReference type="ChEBI" id="CHEBI:57692"/>
    </cofactor>
</comment>
<evidence type="ECO:0000259" key="9">
    <source>
        <dbReference type="Pfam" id="PF00441"/>
    </source>
</evidence>
<dbReference type="Pfam" id="PF00441">
    <property type="entry name" value="Acyl-CoA_dh_1"/>
    <property type="match status" value="1"/>
</dbReference>
<feature type="domain" description="Acyl-CoA dehydrogenase/oxidase N-terminal" evidence="11">
    <location>
        <begin position="55"/>
        <end position="168"/>
    </location>
</feature>
<dbReference type="InterPro" id="IPR006091">
    <property type="entry name" value="Acyl-CoA_Oxase/DH_mid-dom"/>
</dbReference>
<organism evidence="12 13">
    <name type="scientific">Gordonia terrae C-6</name>
    <dbReference type="NCBI Taxonomy" id="1316928"/>
    <lineage>
        <taxon>Bacteria</taxon>
        <taxon>Bacillati</taxon>
        <taxon>Actinomycetota</taxon>
        <taxon>Actinomycetes</taxon>
        <taxon>Mycobacteriales</taxon>
        <taxon>Gordoniaceae</taxon>
        <taxon>Gordonia</taxon>
    </lineage>
</organism>
<evidence type="ECO:0000256" key="5">
    <source>
        <dbReference type="ARBA" id="ARBA00023002"/>
    </source>
</evidence>
<dbReference type="GO" id="GO:0003995">
    <property type="term" value="F:acyl-CoA dehydrogenase activity"/>
    <property type="evidence" value="ECO:0007669"/>
    <property type="project" value="TreeGrafter"/>
</dbReference>
<feature type="domain" description="Acyl-CoA dehydrogenase/oxidase C-terminal" evidence="9">
    <location>
        <begin position="278"/>
        <end position="427"/>
    </location>
</feature>
<feature type="region of interest" description="Disordered" evidence="8">
    <location>
        <begin position="1"/>
        <end position="43"/>
    </location>
</feature>
<dbReference type="GO" id="GO:0050660">
    <property type="term" value="F:flavin adenine dinucleotide binding"/>
    <property type="evidence" value="ECO:0007669"/>
    <property type="project" value="InterPro"/>
</dbReference>
<evidence type="ECO:0000256" key="8">
    <source>
        <dbReference type="SAM" id="MobiDB-lite"/>
    </source>
</evidence>
<dbReference type="InterPro" id="IPR037069">
    <property type="entry name" value="AcylCoA_DH/ox_N_sf"/>
</dbReference>
<dbReference type="InterPro" id="IPR009100">
    <property type="entry name" value="AcylCoA_DH/oxidase_NM_dom_sf"/>
</dbReference>
<dbReference type="PANTHER" id="PTHR48083:SF28">
    <property type="entry name" value="ACYL-COA DEHYDROGENASE FAMILY PROTEIN (AFU_ORTHOLOGUE AFUA_6G10880)-RELATED"/>
    <property type="match status" value="1"/>
</dbReference>
<comment type="similarity">
    <text evidence="2 7">Belongs to the acyl-CoA dehydrogenase family.</text>
</comment>
<dbReference type="Proteomes" id="UP000013569">
    <property type="component" value="Unassembled WGS sequence"/>
</dbReference>
<keyword evidence="4 7" id="KW-0274">FAD</keyword>
<dbReference type="FunFam" id="2.40.110.10:FF:000002">
    <property type="entry name" value="Acyl-CoA dehydrogenase fadE12"/>
    <property type="match status" value="1"/>
</dbReference>
<evidence type="ECO:0000313" key="13">
    <source>
        <dbReference type="Proteomes" id="UP000013569"/>
    </source>
</evidence>
<dbReference type="InterPro" id="IPR050741">
    <property type="entry name" value="Acyl-CoA_dehydrogenase"/>
</dbReference>